<accession>A0ABS8T856</accession>
<protein>
    <submittedName>
        <fullName evidence="1">Uncharacterized protein</fullName>
    </submittedName>
</protein>
<reference evidence="1 2" key="1">
    <citation type="journal article" date="2021" name="BMC Genomics">
        <title>Datura genome reveals duplications of psychoactive alkaloid biosynthetic genes and high mutation rate following tissue culture.</title>
        <authorList>
            <person name="Rajewski A."/>
            <person name="Carter-House D."/>
            <person name="Stajich J."/>
            <person name="Litt A."/>
        </authorList>
    </citation>
    <scope>NUCLEOTIDE SEQUENCE [LARGE SCALE GENOMIC DNA]</scope>
    <source>
        <strain evidence="1">AR-01</strain>
    </source>
</reference>
<comment type="caution">
    <text evidence="1">The sequence shown here is derived from an EMBL/GenBank/DDBJ whole genome shotgun (WGS) entry which is preliminary data.</text>
</comment>
<sequence>MNQTPGDGPLWLIYHNYANYPLELKVSLVCRCCSLVLFLIRLDMDMMLQIKVIPVKHRRKADATPRSADESPVEASIIDAPTDFLIQNQRMDDVLWIDTDISSGETLMLRLLLGTLVETEGISAVHAFAVVIHRTYS</sequence>
<keyword evidence="2" id="KW-1185">Reference proteome</keyword>
<dbReference type="EMBL" id="JACEIK010001247">
    <property type="protein sequence ID" value="MCD7467594.1"/>
    <property type="molecule type" value="Genomic_DNA"/>
</dbReference>
<organism evidence="1 2">
    <name type="scientific">Datura stramonium</name>
    <name type="common">Jimsonweed</name>
    <name type="synonym">Common thornapple</name>
    <dbReference type="NCBI Taxonomy" id="4076"/>
    <lineage>
        <taxon>Eukaryota</taxon>
        <taxon>Viridiplantae</taxon>
        <taxon>Streptophyta</taxon>
        <taxon>Embryophyta</taxon>
        <taxon>Tracheophyta</taxon>
        <taxon>Spermatophyta</taxon>
        <taxon>Magnoliopsida</taxon>
        <taxon>eudicotyledons</taxon>
        <taxon>Gunneridae</taxon>
        <taxon>Pentapetalae</taxon>
        <taxon>asterids</taxon>
        <taxon>lamiids</taxon>
        <taxon>Solanales</taxon>
        <taxon>Solanaceae</taxon>
        <taxon>Solanoideae</taxon>
        <taxon>Datureae</taxon>
        <taxon>Datura</taxon>
    </lineage>
</organism>
<dbReference type="Proteomes" id="UP000823775">
    <property type="component" value="Unassembled WGS sequence"/>
</dbReference>
<evidence type="ECO:0000313" key="1">
    <source>
        <dbReference type="EMBL" id="MCD7467594.1"/>
    </source>
</evidence>
<name>A0ABS8T856_DATST</name>
<proteinExistence type="predicted"/>
<gene>
    <name evidence="1" type="ORF">HAX54_005115</name>
</gene>
<evidence type="ECO:0000313" key="2">
    <source>
        <dbReference type="Proteomes" id="UP000823775"/>
    </source>
</evidence>